<evidence type="ECO:0000256" key="1">
    <source>
        <dbReference type="SAM" id="Phobius"/>
    </source>
</evidence>
<keyword evidence="1" id="KW-1133">Transmembrane helix</keyword>
<protein>
    <recommendedName>
        <fullName evidence="4">DUF2062 domain-containing protein</fullName>
    </recommendedName>
</protein>
<reference evidence="2 3" key="1">
    <citation type="submission" date="2024-01" db="EMBL/GenBank/DDBJ databases">
        <title>Mesobacterium rodlantinim sp. nov., isolated from shallow sea hydrothermal systems off Kueishantao Island.</title>
        <authorList>
            <person name="Su Z."/>
            <person name="Tang K."/>
        </authorList>
    </citation>
    <scope>NUCLEOTIDE SEQUENCE [LARGE SCALE GENOMIC DNA]</scope>
    <source>
        <strain evidence="2 3">TK19101</strain>
    </source>
</reference>
<organism evidence="2 3">
    <name type="scientific">Mesobacterium hydrothermale</name>
    <dbReference type="NCBI Taxonomy" id="3111907"/>
    <lineage>
        <taxon>Bacteria</taxon>
        <taxon>Pseudomonadati</taxon>
        <taxon>Pseudomonadota</taxon>
        <taxon>Alphaproteobacteria</taxon>
        <taxon>Rhodobacterales</taxon>
        <taxon>Roseobacteraceae</taxon>
        <taxon>Mesobacterium</taxon>
    </lineage>
</organism>
<gene>
    <name evidence="2" type="ORF">VK792_01925</name>
</gene>
<feature type="transmembrane region" description="Helical" evidence="1">
    <location>
        <begin position="12"/>
        <end position="34"/>
    </location>
</feature>
<evidence type="ECO:0000313" key="2">
    <source>
        <dbReference type="EMBL" id="MEC3860031.1"/>
    </source>
</evidence>
<evidence type="ECO:0008006" key="4">
    <source>
        <dbReference type="Google" id="ProtNLM"/>
    </source>
</evidence>
<accession>A0ABU6HDG9</accession>
<feature type="transmembrane region" description="Helical" evidence="1">
    <location>
        <begin position="82"/>
        <end position="101"/>
    </location>
</feature>
<dbReference type="EMBL" id="JAYLLH010000002">
    <property type="protein sequence ID" value="MEC3860031.1"/>
    <property type="molecule type" value="Genomic_DNA"/>
</dbReference>
<dbReference type="Proteomes" id="UP001348149">
    <property type="component" value="Unassembled WGS sequence"/>
</dbReference>
<comment type="caution">
    <text evidence="2">The sequence shown here is derived from an EMBL/GenBank/DDBJ whole genome shotgun (WGS) entry which is preliminary data.</text>
</comment>
<feature type="transmembrane region" description="Helical" evidence="1">
    <location>
        <begin position="41"/>
        <end position="62"/>
    </location>
</feature>
<keyword evidence="3" id="KW-1185">Reference proteome</keyword>
<evidence type="ECO:0000313" key="3">
    <source>
        <dbReference type="Proteomes" id="UP001348149"/>
    </source>
</evidence>
<name>A0ABU6HDG9_9RHOB</name>
<sequence length="124" mass="13667">MGNLMVSDMMWLAAMAVAMKPQAWILGAVLGWFAAPSMVRLLAALTLLLSWPLIAFEAYGLFVSEGATQNFLSLYNGHYAVGTYIGIVGATLTGFLLIYFVRKRLMAQAAKKKVKKRHDGIQIR</sequence>
<keyword evidence="1" id="KW-0812">Transmembrane</keyword>
<keyword evidence="1" id="KW-0472">Membrane</keyword>
<dbReference type="RefSeq" id="WP_326295658.1">
    <property type="nucleotide sequence ID" value="NZ_JAYLLH010000002.1"/>
</dbReference>
<proteinExistence type="predicted"/>